<dbReference type="CDD" id="cd15830">
    <property type="entry name" value="BamD"/>
    <property type="match status" value="1"/>
</dbReference>
<dbReference type="Proteomes" id="UP000254601">
    <property type="component" value="Unassembled WGS sequence"/>
</dbReference>
<comment type="subcellular location">
    <subcellularLocation>
        <location evidence="6">Cell outer membrane</location>
        <topology evidence="6">Lipid-anchor</topology>
    </subcellularLocation>
</comment>
<dbReference type="EMBL" id="UHIC01000001">
    <property type="protein sequence ID" value="SUO94189.1"/>
    <property type="molecule type" value="Genomic_DNA"/>
</dbReference>
<evidence type="ECO:0000256" key="2">
    <source>
        <dbReference type="ARBA" id="ARBA00023136"/>
    </source>
</evidence>
<dbReference type="SUPFAM" id="SSF48452">
    <property type="entry name" value="TPR-like"/>
    <property type="match status" value="1"/>
</dbReference>
<dbReference type="NCBIfam" id="TIGR03302">
    <property type="entry name" value="OM_YfiO"/>
    <property type="match status" value="1"/>
</dbReference>
<keyword evidence="1 6" id="KW-0732">Signal</keyword>
<dbReference type="RefSeq" id="WP_072576811.1">
    <property type="nucleotide sequence ID" value="NZ_LWHB01000104.1"/>
</dbReference>
<name>A0A380MNI3_9GAMM</name>
<keyword evidence="3 6" id="KW-0564">Palmitate</keyword>
<dbReference type="HAMAP" id="MF_00922">
    <property type="entry name" value="OM_assembly_BamD"/>
    <property type="match status" value="1"/>
</dbReference>
<dbReference type="PROSITE" id="PS51257">
    <property type="entry name" value="PROKAR_LIPOPROTEIN"/>
    <property type="match status" value="1"/>
</dbReference>
<comment type="function">
    <text evidence="6">Part of the outer membrane protein assembly complex, which is involved in assembly and insertion of beta-barrel proteins into the outer membrane.</text>
</comment>
<evidence type="ECO:0000256" key="5">
    <source>
        <dbReference type="ARBA" id="ARBA00023288"/>
    </source>
</evidence>
<dbReference type="InterPro" id="IPR017689">
    <property type="entry name" value="BamD"/>
</dbReference>
<comment type="similarity">
    <text evidence="6">Belongs to the BamD family.</text>
</comment>
<evidence type="ECO:0000256" key="4">
    <source>
        <dbReference type="ARBA" id="ARBA00023237"/>
    </source>
</evidence>
<organism evidence="8 9">
    <name type="scientific">Suttonella ornithocola</name>
    <dbReference type="NCBI Taxonomy" id="279832"/>
    <lineage>
        <taxon>Bacteria</taxon>
        <taxon>Pseudomonadati</taxon>
        <taxon>Pseudomonadota</taxon>
        <taxon>Gammaproteobacteria</taxon>
        <taxon>Cardiobacteriales</taxon>
        <taxon>Cardiobacteriaceae</taxon>
        <taxon>Suttonella</taxon>
    </lineage>
</organism>
<evidence type="ECO:0000313" key="8">
    <source>
        <dbReference type="EMBL" id="SUO94189.1"/>
    </source>
</evidence>
<dbReference type="OrthoDB" id="9779191at2"/>
<evidence type="ECO:0000259" key="7">
    <source>
        <dbReference type="Pfam" id="PF13525"/>
    </source>
</evidence>
<gene>
    <name evidence="8" type="primary">comL</name>
    <name evidence="6" type="synonym">bamD</name>
    <name evidence="8" type="ORF">NCTC13337_00610</name>
</gene>
<accession>A0A380MNI3</accession>
<sequence length="275" mass="31831">MQLRHTFIAVAIATSLIGCSSLKQDHTIDWSAAQLYQAGKSELQDGSYSSAEDYYTKLLSRFPYGRLAQQSLLDLAYVQYKSGESEKAIATLEDFIRTYPQHPYIDYALYMKGVVEYERNVSFFNRLVPTNLSQTDPEALKKAFNDFDYLVTHYPKSEYSEDAKYRMVYIRNLLGEHYLEVADYYLRRGAYVSAVNRAKQVLQEYEQTPSAPYALAILSRAYKEMGEQTLSADAQRVLQQNFPEKLQNQEIQQILTGKIHRQRSFLERVMAEPKI</sequence>
<dbReference type="PANTHER" id="PTHR37423:SF1">
    <property type="entry name" value="OUTER MEMBRANE PROTEIN ASSEMBLY FACTOR BAMD"/>
    <property type="match status" value="1"/>
</dbReference>
<dbReference type="GO" id="GO:0043165">
    <property type="term" value="P:Gram-negative-bacterium-type cell outer membrane assembly"/>
    <property type="evidence" value="ECO:0007669"/>
    <property type="project" value="UniProtKB-UniRule"/>
</dbReference>
<keyword evidence="4 6" id="KW-0998">Cell outer membrane</keyword>
<dbReference type="Pfam" id="PF13525">
    <property type="entry name" value="YfiO"/>
    <property type="match status" value="1"/>
</dbReference>
<dbReference type="InterPro" id="IPR039565">
    <property type="entry name" value="BamD-like"/>
</dbReference>
<dbReference type="GO" id="GO:1990063">
    <property type="term" value="C:Bam protein complex"/>
    <property type="evidence" value="ECO:0007669"/>
    <property type="project" value="TreeGrafter"/>
</dbReference>
<dbReference type="Gene3D" id="1.25.40.10">
    <property type="entry name" value="Tetratricopeptide repeat domain"/>
    <property type="match status" value="1"/>
</dbReference>
<keyword evidence="9" id="KW-1185">Reference proteome</keyword>
<evidence type="ECO:0000313" key="9">
    <source>
        <dbReference type="Proteomes" id="UP000254601"/>
    </source>
</evidence>
<comment type="subunit">
    <text evidence="6">Part of the Bam complex.</text>
</comment>
<dbReference type="PANTHER" id="PTHR37423">
    <property type="entry name" value="SOLUBLE LYTIC MUREIN TRANSGLYCOSYLASE-RELATED"/>
    <property type="match status" value="1"/>
</dbReference>
<dbReference type="InterPro" id="IPR011990">
    <property type="entry name" value="TPR-like_helical_dom_sf"/>
</dbReference>
<proteinExistence type="inferred from homology"/>
<dbReference type="GO" id="GO:0051205">
    <property type="term" value="P:protein insertion into membrane"/>
    <property type="evidence" value="ECO:0007669"/>
    <property type="project" value="UniProtKB-UniRule"/>
</dbReference>
<keyword evidence="5 6" id="KW-0449">Lipoprotein</keyword>
<evidence type="ECO:0000256" key="1">
    <source>
        <dbReference type="ARBA" id="ARBA00022729"/>
    </source>
</evidence>
<evidence type="ECO:0000256" key="6">
    <source>
        <dbReference type="HAMAP-Rule" id="MF_00922"/>
    </source>
</evidence>
<evidence type="ECO:0000256" key="3">
    <source>
        <dbReference type="ARBA" id="ARBA00023139"/>
    </source>
</evidence>
<protein>
    <recommendedName>
        <fullName evidence="6">Outer membrane protein assembly factor BamD</fullName>
    </recommendedName>
</protein>
<feature type="domain" description="Outer membrane lipoprotein BamD-like" evidence="7">
    <location>
        <begin position="31"/>
        <end position="234"/>
    </location>
</feature>
<dbReference type="AlphaFoldDB" id="A0A380MNI3"/>
<reference evidence="8 9" key="1">
    <citation type="submission" date="2018-06" db="EMBL/GenBank/DDBJ databases">
        <authorList>
            <consortium name="Pathogen Informatics"/>
            <person name="Doyle S."/>
        </authorList>
    </citation>
    <scope>NUCLEOTIDE SEQUENCE [LARGE SCALE GENOMIC DNA]</scope>
    <source>
        <strain evidence="8 9">NCTC13337</strain>
    </source>
</reference>
<keyword evidence="2 6" id="KW-0472">Membrane</keyword>